<sequence>MEKMEQLELEAHRGEIVKDMRHLVEKYRAIFDWDIPEINQVMADKLIVAAMHVALDDIAEKLAD</sequence>
<protein>
    <submittedName>
        <fullName evidence="1">Uncharacterized protein</fullName>
    </submittedName>
</protein>
<dbReference type="AlphaFoldDB" id="A0A809SHT0"/>
<dbReference type="RefSeq" id="WP_162084889.1">
    <property type="nucleotide sequence ID" value="NZ_AP021881.1"/>
</dbReference>
<reference evidence="2" key="1">
    <citation type="submission" date="2019-11" db="EMBL/GenBank/DDBJ databases">
        <title>Isolation and characterization of a novel species in the genus Sulfuriferula.</title>
        <authorList>
            <person name="Mochizuki J."/>
            <person name="Kojima H."/>
            <person name="Fukui M."/>
        </authorList>
    </citation>
    <scope>NUCLEOTIDE SEQUENCE [LARGE SCALE GENOMIC DNA]</scope>
    <source>
        <strain evidence="2">SGTM</strain>
    </source>
</reference>
<proteinExistence type="predicted"/>
<name>A0A809SHT0_9PROT</name>
<evidence type="ECO:0000313" key="2">
    <source>
        <dbReference type="Proteomes" id="UP000463939"/>
    </source>
</evidence>
<gene>
    <name evidence="1" type="ORF">SFSGTM_17780</name>
</gene>
<accession>A0A809SHT0</accession>
<dbReference type="Proteomes" id="UP000463939">
    <property type="component" value="Chromosome"/>
</dbReference>
<organism evidence="1 2">
    <name type="scientific">Sulfuriferula nivalis</name>
    <dbReference type="NCBI Taxonomy" id="2675298"/>
    <lineage>
        <taxon>Bacteria</taxon>
        <taxon>Pseudomonadati</taxon>
        <taxon>Pseudomonadota</taxon>
        <taxon>Betaproteobacteria</taxon>
        <taxon>Nitrosomonadales</taxon>
        <taxon>Sulfuricellaceae</taxon>
        <taxon>Sulfuriferula</taxon>
    </lineage>
</organism>
<dbReference type="EMBL" id="AP021881">
    <property type="protein sequence ID" value="BBP01070.1"/>
    <property type="molecule type" value="Genomic_DNA"/>
</dbReference>
<dbReference type="KEGG" id="sniv:SFSGTM_17780"/>
<evidence type="ECO:0000313" key="1">
    <source>
        <dbReference type="EMBL" id="BBP01070.1"/>
    </source>
</evidence>
<keyword evidence="2" id="KW-1185">Reference proteome</keyword>